<dbReference type="PANTHER" id="PTHR10996:SF283">
    <property type="entry name" value="GLYOXYLATE_HYDROXYPYRUVATE REDUCTASE B"/>
    <property type="match status" value="1"/>
</dbReference>
<keyword evidence="7" id="KW-1185">Reference proteome</keyword>
<name>A0ABY4EPG2_9BACI</name>
<keyword evidence="2 3" id="KW-0560">Oxidoreductase</keyword>
<dbReference type="SUPFAM" id="SSF51735">
    <property type="entry name" value="NAD(P)-binding Rossmann-fold domains"/>
    <property type="match status" value="1"/>
</dbReference>
<dbReference type="InterPro" id="IPR006140">
    <property type="entry name" value="D-isomer_DH_NAD-bd"/>
</dbReference>
<sequence>MDKPHIFITRKLPDEIIDPYRQYFQIEMWPEEEEPVDKATLQSKASKADAVLTMLTEKLDASLFANAGKLKVVANLAVGYDNIDLDAAREHQVTVTNTPDVLTDTTADLTFGLLMATARRIVEGEQYIKNGNWNHWSPLLMAGRDIHHKTIGIVGMGRIGETVAKRTMGFDMNILYHNRSRKPEAEEKFGATYTSFEHLLEASDYVVCLAPLTKETQKMFGKQAFEKMKSDAIFINASRGGLVDEQALYDALEDGQIKAAGLDVFENEPISAEHPLLKLPQVVCLPHIGSASRETRVKMMELALDNIKEVLEGNEPITPVS</sequence>
<feature type="domain" description="D-isomer specific 2-hydroxyacid dehydrogenase catalytic" evidence="4">
    <location>
        <begin position="6"/>
        <end position="320"/>
    </location>
</feature>
<dbReference type="PANTHER" id="PTHR10996">
    <property type="entry name" value="2-HYDROXYACID DEHYDROGENASE-RELATED"/>
    <property type="match status" value="1"/>
</dbReference>
<accession>A0ABY4EPG2</accession>
<evidence type="ECO:0000313" key="6">
    <source>
        <dbReference type="EMBL" id="UOQ46048.1"/>
    </source>
</evidence>
<dbReference type="InterPro" id="IPR036291">
    <property type="entry name" value="NAD(P)-bd_dom_sf"/>
</dbReference>
<dbReference type="InterPro" id="IPR029752">
    <property type="entry name" value="D-isomer_DH_CS1"/>
</dbReference>
<organism evidence="6 7">
    <name type="scientific">Halobacillus salinarum</name>
    <dbReference type="NCBI Taxonomy" id="2932257"/>
    <lineage>
        <taxon>Bacteria</taxon>
        <taxon>Bacillati</taxon>
        <taxon>Bacillota</taxon>
        <taxon>Bacilli</taxon>
        <taxon>Bacillales</taxon>
        <taxon>Bacillaceae</taxon>
        <taxon>Halobacillus</taxon>
    </lineage>
</organism>
<dbReference type="Pfam" id="PF02826">
    <property type="entry name" value="2-Hacid_dh_C"/>
    <property type="match status" value="1"/>
</dbReference>
<evidence type="ECO:0000259" key="5">
    <source>
        <dbReference type="Pfam" id="PF02826"/>
    </source>
</evidence>
<dbReference type="Gene3D" id="3.40.50.720">
    <property type="entry name" value="NAD(P)-binding Rossmann-like Domain"/>
    <property type="match status" value="2"/>
</dbReference>
<gene>
    <name evidence="6" type="ORF">MUN89_09080</name>
</gene>
<evidence type="ECO:0000256" key="2">
    <source>
        <dbReference type="ARBA" id="ARBA00023002"/>
    </source>
</evidence>
<dbReference type="EMBL" id="CP095073">
    <property type="protein sequence ID" value="UOQ46048.1"/>
    <property type="molecule type" value="Genomic_DNA"/>
</dbReference>
<evidence type="ECO:0000259" key="4">
    <source>
        <dbReference type="Pfam" id="PF00389"/>
    </source>
</evidence>
<evidence type="ECO:0000256" key="1">
    <source>
        <dbReference type="ARBA" id="ARBA00005854"/>
    </source>
</evidence>
<dbReference type="Pfam" id="PF00389">
    <property type="entry name" value="2-Hacid_dh"/>
    <property type="match status" value="1"/>
</dbReference>
<dbReference type="RefSeq" id="WP_244713037.1">
    <property type="nucleotide sequence ID" value="NZ_CP095073.1"/>
</dbReference>
<dbReference type="PROSITE" id="PS00671">
    <property type="entry name" value="D_2_HYDROXYACID_DH_3"/>
    <property type="match status" value="1"/>
</dbReference>
<dbReference type="InterPro" id="IPR050223">
    <property type="entry name" value="D-isomer_2-hydroxyacid_DH"/>
</dbReference>
<evidence type="ECO:0000313" key="7">
    <source>
        <dbReference type="Proteomes" id="UP000831787"/>
    </source>
</evidence>
<comment type="similarity">
    <text evidence="1 3">Belongs to the D-isomer specific 2-hydroxyacid dehydrogenase family.</text>
</comment>
<dbReference type="PROSITE" id="PS00065">
    <property type="entry name" value="D_2_HYDROXYACID_DH_1"/>
    <property type="match status" value="1"/>
</dbReference>
<dbReference type="InterPro" id="IPR006139">
    <property type="entry name" value="D-isomer_2_OHA_DH_cat_dom"/>
</dbReference>
<dbReference type="SUPFAM" id="SSF52283">
    <property type="entry name" value="Formate/glycerate dehydrogenase catalytic domain-like"/>
    <property type="match status" value="1"/>
</dbReference>
<evidence type="ECO:0000256" key="3">
    <source>
        <dbReference type="RuleBase" id="RU003719"/>
    </source>
</evidence>
<dbReference type="InterPro" id="IPR029753">
    <property type="entry name" value="D-isomer_DH_CS"/>
</dbReference>
<feature type="domain" description="D-isomer specific 2-hydroxyacid dehydrogenase NAD-binding" evidence="5">
    <location>
        <begin position="111"/>
        <end position="289"/>
    </location>
</feature>
<reference evidence="6 7" key="1">
    <citation type="submission" date="2022-04" db="EMBL/GenBank/DDBJ databases">
        <title>Halobacillus sp. isolated from saltern.</title>
        <authorList>
            <person name="Won M."/>
            <person name="Lee C.-M."/>
            <person name="Woen H.-Y."/>
            <person name="Kwon S.-W."/>
        </authorList>
    </citation>
    <scope>NUCLEOTIDE SEQUENCE [LARGE SCALE GENOMIC DNA]</scope>
    <source>
        <strain evidence="6 7">SSBR10-3</strain>
    </source>
</reference>
<protein>
    <submittedName>
        <fullName evidence="6">D-glycerate dehydrogenase</fullName>
    </submittedName>
</protein>
<dbReference type="Proteomes" id="UP000831787">
    <property type="component" value="Chromosome"/>
</dbReference>
<proteinExistence type="inferred from homology"/>
<dbReference type="CDD" id="cd05301">
    <property type="entry name" value="GDH"/>
    <property type="match status" value="1"/>
</dbReference>